<proteinExistence type="predicted"/>
<feature type="domain" description="Complex 1 LYR protein" evidence="2">
    <location>
        <begin position="4"/>
        <end position="59"/>
    </location>
</feature>
<dbReference type="InParanoid" id="A0A2V0P0R4"/>
<dbReference type="Pfam" id="PF05347">
    <property type="entry name" value="Complex1_LYR"/>
    <property type="match status" value="1"/>
</dbReference>
<evidence type="ECO:0000313" key="4">
    <source>
        <dbReference type="Proteomes" id="UP000247498"/>
    </source>
</evidence>
<gene>
    <name evidence="3" type="ORF">Rsub_04173</name>
</gene>
<dbReference type="AlphaFoldDB" id="A0A2V0P0R4"/>
<reference evidence="3 4" key="1">
    <citation type="journal article" date="2018" name="Sci. Rep.">
        <title>Raphidocelis subcapitata (=Pseudokirchneriella subcapitata) provides an insight into genome evolution and environmental adaptations in the Sphaeropleales.</title>
        <authorList>
            <person name="Suzuki S."/>
            <person name="Yamaguchi H."/>
            <person name="Nakajima N."/>
            <person name="Kawachi M."/>
        </authorList>
    </citation>
    <scope>NUCLEOTIDE SEQUENCE [LARGE SCALE GENOMIC DNA]</scope>
    <source>
        <strain evidence="3 4">NIES-35</strain>
    </source>
</reference>
<keyword evidence="4" id="KW-1185">Reference proteome</keyword>
<evidence type="ECO:0000256" key="1">
    <source>
        <dbReference type="SAM" id="MobiDB-lite"/>
    </source>
</evidence>
<name>A0A2V0P0R4_9CHLO</name>
<evidence type="ECO:0000313" key="3">
    <source>
        <dbReference type="EMBL" id="GBF91433.1"/>
    </source>
</evidence>
<dbReference type="Proteomes" id="UP000247498">
    <property type="component" value="Unassembled WGS sequence"/>
</dbReference>
<organism evidence="3 4">
    <name type="scientific">Raphidocelis subcapitata</name>
    <dbReference type="NCBI Taxonomy" id="307507"/>
    <lineage>
        <taxon>Eukaryota</taxon>
        <taxon>Viridiplantae</taxon>
        <taxon>Chlorophyta</taxon>
        <taxon>core chlorophytes</taxon>
        <taxon>Chlorophyceae</taxon>
        <taxon>CS clade</taxon>
        <taxon>Sphaeropleales</taxon>
        <taxon>Selenastraceae</taxon>
        <taxon>Raphidocelis</taxon>
    </lineage>
</organism>
<feature type="region of interest" description="Disordered" evidence="1">
    <location>
        <begin position="74"/>
        <end position="95"/>
    </location>
</feature>
<accession>A0A2V0P0R4</accession>
<sequence length="95" mass="10861">MALRALALYRQLLREARKMPTDNRRRFLRRRAREGFEAGRAATGDEAAQLLILAETQLESAAVQRRLLCELFETGNLKGPKDPRDTTTQAPRRPL</sequence>
<protein>
    <recommendedName>
        <fullName evidence="2">Complex 1 LYR protein domain-containing protein</fullName>
    </recommendedName>
</protein>
<dbReference type="EMBL" id="BDRX01000024">
    <property type="protein sequence ID" value="GBF91433.1"/>
    <property type="molecule type" value="Genomic_DNA"/>
</dbReference>
<dbReference type="InterPro" id="IPR008011">
    <property type="entry name" value="Complex1_LYR_dom"/>
</dbReference>
<evidence type="ECO:0000259" key="2">
    <source>
        <dbReference type="Pfam" id="PF05347"/>
    </source>
</evidence>
<comment type="caution">
    <text evidence="3">The sequence shown here is derived from an EMBL/GenBank/DDBJ whole genome shotgun (WGS) entry which is preliminary data.</text>
</comment>
<feature type="compositionally biased region" description="Polar residues" evidence="1">
    <location>
        <begin position="86"/>
        <end position="95"/>
    </location>
</feature>